<dbReference type="Pfam" id="PF03060">
    <property type="entry name" value="NMO"/>
    <property type="match status" value="2"/>
</dbReference>
<dbReference type="Gene3D" id="3.20.20.70">
    <property type="entry name" value="Aldolase class I"/>
    <property type="match status" value="1"/>
</dbReference>
<dbReference type="GO" id="GO:0018580">
    <property type="term" value="F:nitronate monooxygenase activity"/>
    <property type="evidence" value="ECO:0007669"/>
    <property type="project" value="InterPro"/>
</dbReference>
<evidence type="ECO:0000313" key="4">
    <source>
        <dbReference type="EMBL" id="PNV66881.1"/>
    </source>
</evidence>
<dbReference type="AlphaFoldDB" id="A0A2K2U971"/>
<evidence type="ECO:0000313" key="5">
    <source>
        <dbReference type="Proteomes" id="UP000236197"/>
    </source>
</evidence>
<dbReference type="EMBL" id="PPEK01000018">
    <property type="protein sequence ID" value="PNV66881.1"/>
    <property type="molecule type" value="Genomic_DNA"/>
</dbReference>
<dbReference type="InterPro" id="IPR004136">
    <property type="entry name" value="NMO"/>
</dbReference>
<proteinExistence type="predicted"/>
<dbReference type="SUPFAM" id="SSF51412">
    <property type="entry name" value="Inosine monophosphate dehydrogenase (IMPDH)"/>
    <property type="match status" value="1"/>
</dbReference>
<keyword evidence="3" id="KW-0560">Oxidoreductase</keyword>
<evidence type="ECO:0000256" key="2">
    <source>
        <dbReference type="ARBA" id="ARBA00022643"/>
    </source>
</evidence>
<keyword evidence="2" id="KW-0288">FMN</keyword>
<keyword evidence="1" id="KW-0285">Flavoprotein</keyword>
<protein>
    <submittedName>
        <fullName evidence="4">Enoyl-[acyl-carrier-protein] reductase FabK</fullName>
    </submittedName>
</protein>
<evidence type="ECO:0000256" key="1">
    <source>
        <dbReference type="ARBA" id="ARBA00022630"/>
    </source>
</evidence>
<comment type="caution">
    <text evidence="4">The sequence shown here is derived from an EMBL/GenBank/DDBJ whole genome shotgun (WGS) entry which is preliminary data.</text>
</comment>
<dbReference type="PANTHER" id="PTHR32332">
    <property type="entry name" value="2-NITROPROPANE DIOXYGENASE"/>
    <property type="match status" value="1"/>
</dbReference>
<accession>A0A2K2U971</accession>
<keyword evidence="5" id="KW-1185">Reference proteome</keyword>
<dbReference type="InterPro" id="IPR013785">
    <property type="entry name" value="Aldolase_TIM"/>
</dbReference>
<organism evidence="4 5">
    <name type="scientific">Enteroscipio rubneri</name>
    <dbReference type="NCBI Taxonomy" id="2070686"/>
    <lineage>
        <taxon>Bacteria</taxon>
        <taxon>Bacillati</taxon>
        <taxon>Actinomycetota</taxon>
        <taxon>Coriobacteriia</taxon>
        <taxon>Eggerthellales</taxon>
        <taxon>Eggerthellaceae</taxon>
        <taxon>Enteroscipio</taxon>
    </lineage>
</organism>
<dbReference type="OrthoDB" id="9778912at2"/>
<dbReference type="RefSeq" id="WP_103265775.1">
    <property type="nucleotide sequence ID" value="NZ_CABMLE010000018.1"/>
</dbReference>
<name>A0A2K2U971_9ACTN</name>
<gene>
    <name evidence="4" type="ORF">C2L71_10855</name>
</gene>
<dbReference type="CDD" id="cd04730">
    <property type="entry name" value="NPD_like"/>
    <property type="match status" value="1"/>
</dbReference>
<dbReference type="Proteomes" id="UP000236197">
    <property type="component" value="Unassembled WGS sequence"/>
</dbReference>
<reference evidence="5" key="1">
    <citation type="submission" date="2018-01" db="EMBL/GenBank/DDBJ databases">
        <title>Rubneribacter badeniensis gen. nov., sp. nov., and Colonibacter rubneri, gen. nov., sp. nov., WGS of new members of the Eggerthellaceae.</title>
        <authorList>
            <person name="Danylec N."/>
            <person name="Stoll D.A."/>
            <person name="Doetsch A."/>
            <person name="Kulling S.E."/>
            <person name="Huch M."/>
        </authorList>
    </citation>
    <scope>NUCLEOTIDE SEQUENCE [LARGE SCALE GENOMIC DNA]</scope>
    <source>
        <strain evidence="5">ResAG-96</strain>
    </source>
</reference>
<evidence type="ECO:0000256" key="3">
    <source>
        <dbReference type="ARBA" id="ARBA00023002"/>
    </source>
</evidence>
<dbReference type="PANTHER" id="PTHR32332:SF20">
    <property type="entry name" value="2-NITROPROPANE DIOXYGENASE-LIKE PROTEIN"/>
    <property type="match status" value="1"/>
</dbReference>
<sequence>MKTALCDVLGIEYPLIQGAMAHISDGAFAGTVSEAGALGVIQSGFDTPEVVRGQIAIARSKTDKPFAVNLIMESKCVEDVARAVIDERVPAVTVSAGNPAKIVPMLVEAGITTMCLVPHARAAKKMQDLGASAIVAEGIEGGGHIGKQTTMPMVRQIAEAVDIPVIAAGGIADGRGFVAALALGAVGVQMGTAFLVAEECPVDEAYKQLIIDADDASTTLTGEPGKKQVRCLQNPFTRGYWELYDRGASSEELDAYCTGSIGRAKAGDIERGAFSAGMISGLIKEKKPVAAIVRDVMAQADATMEELKRLYG</sequence>